<evidence type="ECO:0000313" key="5">
    <source>
        <dbReference type="Proteomes" id="UP001501116"/>
    </source>
</evidence>
<name>A0ABP5CV93_9PSEU</name>
<feature type="transmembrane region" description="Helical" evidence="2">
    <location>
        <begin position="224"/>
        <end position="242"/>
    </location>
</feature>
<feature type="transmembrane region" description="Helical" evidence="2">
    <location>
        <begin position="278"/>
        <end position="295"/>
    </location>
</feature>
<feature type="transmembrane region" description="Helical" evidence="2">
    <location>
        <begin position="76"/>
        <end position="95"/>
    </location>
</feature>
<accession>A0ABP5CV93</accession>
<evidence type="ECO:0000313" key="4">
    <source>
        <dbReference type="EMBL" id="GAA1969478.1"/>
    </source>
</evidence>
<reference evidence="5" key="1">
    <citation type="journal article" date="2019" name="Int. J. Syst. Evol. Microbiol.">
        <title>The Global Catalogue of Microorganisms (GCM) 10K type strain sequencing project: providing services to taxonomists for standard genome sequencing and annotation.</title>
        <authorList>
            <consortium name="The Broad Institute Genomics Platform"/>
            <consortium name="The Broad Institute Genome Sequencing Center for Infectious Disease"/>
            <person name="Wu L."/>
            <person name="Ma J."/>
        </authorList>
    </citation>
    <scope>NUCLEOTIDE SEQUENCE [LARGE SCALE GENOMIC DNA]</scope>
    <source>
        <strain evidence="5">JCM 14545</strain>
    </source>
</reference>
<evidence type="ECO:0000259" key="3">
    <source>
        <dbReference type="Pfam" id="PF00892"/>
    </source>
</evidence>
<dbReference type="Proteomes" id="UP001501116">
    <property type="component" value="Unassembled WGS sequence"/>
</dbReference>
<sequence length="309" mass="31505">MTVEEQTAPEVRTARRNPVVLALAGSACIAASAVFMKQSGANAGTAAFLRCGLALVVLVPLAWLECRRLGRRRARYLLMDVGAGLLLGVDMVFWGASVLNVGASVATVLLNIQVVFFPLIARVVSGTALSARFLLTCPVLLAGVALASGAIGNPQPGSDPVAGVVFGAAAGLAYAGYLFLMRLGGGREHTTTPVCVSSAAATAAAAVFGGLWTGIDLDLSLPAWSWLVALAFLGQVVAWLLITTALPRLAPGVAAALLLSQPVMAFALGVAIGERPTVSQAAGCVLVIAAVWFTSRKPGSAATRTTDPG</sequence>
<feature type="transmembrane region" description="Helical" evidence="2">
    <location>
        <begin position="47"/>
        <end position="64"/>
    </location>
</feature>
<protein>
    <submittedName>
        <fullName evidence="4">DMT family transporter</fullName>
    </submittedName>
</protein>
<feature type="transmembrane region" description="Helical" evidence="2">
    <location>
        <begin position="101"/>
        <end position="121"/>
    </location>
</feature>
<keyword evidence="2" id="KW-0472">Membrane</keyword>
<evidence type="ECO:0000256" key="1">
    <source>
        <dbReference type="ARBA" id="ARBA00007362"/>
    </source>
</evidence>
<comment type="similarity">
    <text evidence="1">Belongs to the EamA transporter family.</text>
</comment>
<feature type="transmembrane region" description="Helical" evidence="2">
    <location>
        <begin position="163"/>
        <end position="180"/>
    </location>
</feature>
<feature type="domain" description="EamA" evidence="3">
    <location>
        <begin position="19"/>
        <end position="148"/>
    </location>
</feature>
<comment type="caution">
    <text evidence="4">The sequence shown here is derived from an EMBL/GenBank/DDBJ whole genome shotgun (WGS) entry which is preliminary data.</text>
</comment>
<gene>
    <name evidence="4" type="ORF">GCM10009754_48660</name>
</gene>
<feature type="transmembrane region" description="Helical" evidence="2">
    <location>
        <begin position="19"/>
        <end position="35"/>
    </location>
</feature>
<organism evidence="4 5">
    <name type="scientific">Amycolatopsis minnesotensis</name>
    <dbReference type="NCBI Taxonomy" id="337894"/>
    <lineage>
        <taxon>Bacteria</taxon>
        <taxon>Bacillati</taxon>
        <taxon>Actinomycetota</taxon>
        <taxon>Actinomycetes</taxon>
        <taxon>Pseudonocardiales</taxon>
        <taxon>Pseudonocardiaceae</taxon>
        <taxon>Amycolatopsis</taxon>
    </lineage>
</organism>
<dbReference type="RefSeq" id="WP_344423127.1">
    <property type="nucleotide sequence ID" value="NZ_BAAANN010000020.1"/>
</dbReference>
<keyword evidence="2" id="KW-1133">Transmembrane helix</keyword>
<dbReference type="PANTHER" id="PTHR22911:SF79">
    <property type="entry name" value="MOBA-LIKE NTP TRANSFERASE DOMAIN-CONTAINING PROTEIN"/>
    <property type="match status" value="1"/>
</dbReference>
<feature type="domain" description="EamA" evidence="3">
    <location>
        <begin position="163"/>
        <end position="295"/>
    </location>
</feature>
<feature type="transmembrane region" description="Helical" evidence="2">
    <location>
        <begin position="133"/>
        <end position="151"/>
    </location>
</feature>
<feature type="transmembrane region" description="Helical" evidence="2">
    <location>
        <begin position="192"/>
        <end position="212"/>
    </location>
</feature>
<dbReference type="InterPro" id="IPR037185">
    <property type="entry name" value="EmrE-like"/>
</dbReference>
<proteinExistence type="inferred from homology"/>
<dbReference type="EMBL" id="BAAANN010000020">
    <property type="protein sequence ID" value="GAA1969478.1"/>
    <property type="molecule type" value="Genomic_DNA"/>
</dbReference>
<feature type="transmembrane region" description="Helical" evidence="2">
    <location>
        <begin position="249"/>
        <end position="272"/>
    </location>
</feature>
<keyword evidence="5" id="KW-1185">Reference proteome</keyword>
<evidence type="ECO:0000256" key="2">
    <source>
        <dbReference type="SAM" id="Phobius"/>
    </source>
</evidence>
<dbReference type="Pfam" id="PF00892">
    <property type="entry name" value="EamA"/>
    <property type="match status" value="2"/>
</dbReference>
<dbReference type="InterPro" id="IPR000620">
    <property type="entry name" value="EamA_dom"/>
</dbReference>
<dbReference type="SUPFAM" id="SSF103481">
    <property type="entry name" value="Multidrug resistance efflux transporter EmrE"/>
    <property type="match status" value="2"/>
</dbReference>
<keyword evidence="2" id="KW-0812">Transmembrane</keyword>
<dbReference type="PANTHER" id="PTHR22911">
    <property type="entry name" value="ACYL-MALONYL CONDENSING ENZYME-RELATED"/>
    <property type="match status" value="1"/>
</dbReference>